<dbReference type="SMART" id="SM00150">
    <property type="entry name" value="SPEC"/>
    <property type="match status" value="4"/>
</dbReference>
<evidence type="ECO:0000256" key="4">
    <source>
        <dbReference type="SAM" id="Coils"/>
    </source>
</evidence>
<keyword evidence="2" id="KW-0963">Cytoplasm</keyword>
<dbReference type="Gene3D" id="2.30.29.30">
    <property type="entry name" value="Pleckstrin-homology domain (PH domain)/Phosphotyrosine-binding domain (PTB)"/>
    <property type="match status" value="2"/>
</dbReference>
<dbReference type="Pfam" id="PF00621">
    <property type="entry name" value="RhoGEF"/>
    <property type="match status" value="2"/>
</dbReference>
<dbReference type="InterPro" id="IPR018159">
    <property type="entry name" value="Spectrin/alpha-actinin"/>
</dbReference>
<feature type="region of interest" description="Disordered" evidence="5">
    <location>
        <begin position="2411"/>
        <end position="2461"/>
    </location>
</feature>
<dbReference type="GO" id="GO:0005737">
    <property type="term" value="C:cytoplasm"/>
    <property type="evidence" value="ECO:0007669"/>
    <property type="project" value="UniProtKB-SubCell"/>
</dbReference>
<dbReference type="GO" id="GO:0005085">
    <property type="term" value="F:guanyl-nucleotide exchange factor activity"/>
    <property type="evidence" value="ECO:0007669"/>
    <property type="project" value="UniProtKB-KW"/>
</dbReference>
<dbReference type="SUPFAM" id="SSF52087">
    <property type="entry name" value="CRAL/TRIO domain"/>
    <property type="match status" value="1"/>
</dbReference>
<dbReference type="CDD" id="cd00160">
    <property type="entry name" value="RhoGEF"/>
    <property type="match status" value="2"/>
</dbReference>
<dbReference type="WBParaSite" id="Gr19_v10_g631.t2">
    <property type="protein sequence ID" value="Gr19_v10_g631.t2"/>
    <property type="gene ID" value="Gr19_v10_g631"/>
</dbReference>
<dbReference type="GO" id="GO:0019898">
    <property type="term" value="C:extrinsic component of membrane"/>
    <property type="evidence" value="ECO:0007669"/>
    <property type="project" value="TreeGrafter"/>
</dbReference>
<dbReference type="SUPFAM" id="SSF48065">
    <property type="entry name" value="DBL homology domain (DH-domain)"/>
    <property type="match status" value="2"/>
</dbReference>
<dbReference type="InterPro" id="IPR002017">
    <property type="entry name" value="Spectrin_repeat"/>
</dbReference>
<dbReference type="InterPro" id="IPR011993">
    <property type="entry name" value="PH-like_dom_sf"/>
</dbReference>
<protein>
    <submittedName>
        <fullName evidence="9">Triple functional domain protein</fullName>
    </submittedName>
</protein>
<dbReference type="PROSITE" id="PS50010">
    <property type="entry name" value="DH_2"/>
    <property type="match status" value="2"/>
</dbReference>
<evidence type="ECO:0000313" key="8">
    <source>
        <dbReference type="Proteomes" id="UP000887572"/>
    </source>
</evidence>
<dbReference type="CDD" id="cd00176">
    <property type="entry name" value="SPEC"/>
    <property type="match status" value="1"/>
</dbReference>
<feature type="compositionally biased region" description="Acidic residues" evidence="5">
    <location>
        <begin position="1640"/>
        <end position="1650"/>
    </location>
</feature>
<name>A0A914I2S8_GLORO</name>
<feature type="coiled-coil region" evidence="4">
    <location>
        <begin position="637"/>
        <end position="664"/>
    </location>
</feature>
<feature type="compositionally biased region" description="Low complexity" evidence="5">
    <location>
        <begin position="1707"/>
        <end position="1719"/>
    </location>
</feature>
<dbReference type="SMART" id="SM00325">
    <property type="entry name" value="RhoGEF"/>
    <property type="match status" value="2"/>
</dbReference>
<dbReference type="SUPFAM" id="SSF46966">
    <property type="entry name" value="Spectrin repeat"/>
    <property type="match status" value="2"/>
</dbReference>
<dbReference type="PROSITE" id="PS50003">
    <property type="entry name" value="PH_DOMAIN"/>
    <property type="match status" value="2"/>
</dbReference>
<sequence length="2461" mass="282220">MLQYHVIRRAEDIEHVLRDRVALLPGVRDRENRPIIFVPARDVNSHPDHLHNLLTYLYDVTQDDAKPRGFTIVIDMRRGTTWEIVKPILKFLQEYFPAPINSLPKFIDFCQIIREFGGSMPYDHDEWIELRKDIERIVQRICEILKNLDRISTEMDNAEMPVDVQSSQAANAKHQDLYPIIAAVPIDEFKTEVQSLRDRVTSSGHRQSVSTRNVSVMTSPNPDLLSVFPQMDQLLQNLVIRRNNVYYKWDSRKNDLDRYCQLKLFEQDAEELSKWICSQFNVLTHRFVLIGESEMEANRLLKEHKDFADSVNKIQVSYEQVITVGHRLLQQFQSIGMNRIESISQQLQADWAQFVGRIEQRTALLQIALNMHRKCDTFLKNAELWLPNVGVDPHSIRSEDELPTAVQRHNEFQKLYQTAYSEAFEETNKLARVLRKYFGESALQLPAWELVEEQIRQITRTNRELHSIWEARNETIQIKASSTVFNQDLNSVLNWLTDHGEPFMRRKIGIGVDRSTAAQFCENHDKFRAVAHNTHRNAEQIFHMVQIIIRDSDESTRTETLQRVEELRRRIDKFRKCIEHRTNLLCLASNFFLHYEEIMQWYARMDSRMGNIRIVPNSVELCEQNKDKFQSENDGTVQAYERVMVEAQQLLQSLKQQRELLEVDNTEATVHVQTLTRNIENRHQHEKERWQEQRIYLSAALKISTFLRDCNEINKQLESWRQDLEGLKHSVTSTVEIIKQYHTQNTVKVQQVVSDAMKQLSEILQLIHAKNLQLLCAVEPSQPLKEMVTTAANRLHNLEQEVMHIAKDVSNRIELSIQLGKLRQIANGVIGAVEREQMRLMQLYFIPGNQQEVDMELRYFHEFRIGIESTEENVNRFYDEKEKFSNLLTLALESHAETRVKAENLCTEVKTKWQALVGLMDSRSKLLSAANSYYKYTRMLLPTSQSIENDLLGDGEKHFCKSRDWDTLQWCYEAIQERIEKHQSHKERFMEASVYAQRTADQFIRQIRRCDAPREHMEMRLFEVQRCKDTVRERQAFIFRLWMNTNAQLEHCRDATKIQLMVKEIVDWSDREMATCAKIKHTVDQLNKNRGDHRAKMEELLERCLEQWDLVKVERYETRKLLQETKHFMEGRLNELHVTEVKSGCSLAQIKFKNIWEMVMECEQVVRAALSLDEANIQRRKSEQEKLSLDRFSDSTIDEKLSAKECTADQDGENRKILEPMKELLKSEKDYIEDLRRCVDIYLYGYRTSGSMCPMAIRGKEREIFGNIEELYQFHCSVFLGELVAYAMNPEDVGYCFIEWMEKLKELYADYCLNKEENNYLICLPETIKMFNDIREQNGIELSHDLQSLVIKPVQRVTKYHILLKELLKHCAKNSKEIKNAYEIVLSIPKLANDRMHLKSFENSQGIAVGDFVMQDTFLVSEPKRYFKRERELQVFLFESNIVFTKKEELSSKKMGYVYKDSILLREVHVVEHIEGDITKFGLRKSAFPHQNDQNTTVLKANSEAVRISWKTDENSLTSAGGTNRSSRDSQSSITAVLSSSAVAIQATEDRNSAQSLENASCTATNNSVQRPHQQVVLRHEADTNGIVSFRGKPLTERSCPEVFEAAPHNSLSSLFPPTSSPLKTSSSMVDLLPSRFPTDVEDAGNETDDEKSGQAVEDTATIPCSSMVFTSIVEEDSEFYSANEPRNMPPPHSYSSQAQNQKRRNSTSNNNNNNNSNNLYKIFKTFRDQLERTKMTFRSSQTETEQQKERRRMANSRSFPISSSSMSSIHDYWKSLLQRESRSVQQRQERQWLVAEDFTADRPEQLCVISGQRVEMLSHQSDNGEFVRVTLLVNNNNNVSSSSGRTKSTGFVPRRILVAATASHTTPECESPSGISSQSPADETHTLATALSAKRTSIRRFFSSNQSTSKSSHHHNHHPQRPPSNPNVTFDQPCTSFDQSSSSSFHSSAVASNSGVDLLPVSPPPPPVLSSVCHPSSSPPSSSTTATTTLPQPLPSSAITRASDPDLPPPMSQLSSAVGTTEAVNGEGLAQQPNSLEMAGESNNACLATDEATSSLTNAASNTPVEAMSSEESARLKRSYVLQELVESERTYVQDLASISDGYIASLREMELSDEDREKVKIIFANIEQILDFHKTFFLKEVEKSLHDHDAAGNAFIKYERRLHTFYVKYCQNKPKSDFLVSQDSFEQLFSDIKEKLGHKVALSDLLIKPVQRITKYQLMLSDILKYTHRSGDNAEVLERAHDIMRVVPKACDDMMQVGRLQGFQGNLTAQGRLIFQGTLFISDGGVFQPFKGKERRVFLFEQSVIIAECIPPRKEYGNPTYNFKNQIMVNKMMLDERVPDEPLRFVLQSSDPNQQATYVAQAASADDKEQWLAKLSAQLDQQKTFLNALVDPKRYQNQLANSIGAISLSGKKDSSGSLGTPTSPAPPSSVGGTSPTKPLSAPHKSSSSKLFGFGGKSKS</sequence>
<dbReference type="Gene3D" id="2.30.30.40">
    <property type="entry name" value="SH3 Domains"/>
    <property type="match status" value="1"/>
</dbReference>
<dbReference type="Proteomes" id="UP000887572">
    <property type="component" value="Unplaced"/>
</dbReference>
<dbReference type="InterPro" id="IPR051336">
    <property type="entry name" value="RhoGEF_Guanine_NuclExch_SF"/>
</dbReference>
<proteinExistence type="predicted"/>
<dbReference type="SMART" id="SM00233">
    <property type="entry name" value="PH"/>
    <property type="match status" value="2"/>
</dbReference>
<feature type="domain" description="DH" evidence="7">
    <location>
        <begin position="2078"/>
        <end position="2256"/>
    </location>
</feature>
<feature type="domain" description="PH" evidence="6">
    <location>
        <begin position="2274"/>
        <end position="2382"/>
    </location>
</feature>
<dbReference type="Gene3D" id="1.20.58.60">
    <property type="match status" value="3"/>
</dbReference>
<reference evidence="9" key="1">
    <citation type="submission" date="2022-11" db="UniProtKB">
        <authorList>
            <consortium name="WormBaseParasite"/>
        </authorList>
    </citation>
    <scope>IDENTIFICATION</scope>
</reference>
<feature type="domain" description="DH" evidence="7">
    <location>
        <begin position="1216"/>
        <end position="1395"/>
    </location>
</feature>
<feature type="region of interest" description="Disordered" evidence="5">
    <location>
        <begin position="1864"/>
        <end position="1885"/>
    </location>
</feature>
<dbReference type="Pfam" id="PF00435">
    <property type="entry name" value="Spectrin"/>
    <property type="match status" value="1"/>
</dbReference>
<dbReference type="InterPro" id="IPR035899">
    <property type="entry name" value="DBL_dom_sf"/>
</dbReference>
<dbReference type="CDD" id="cd13241">
    <property type="entry name" value="PH2_Kalirin_Trio_p63RhoGEF"/>
    <property type="match status" value="1"/>
</dbReference>
<dbReference type="PANTHER" id="PTHR22826">
    <property type="entry name" value="RHO GUANINE EXCHANGE FACTOR-RELATED"/>
    <property type="match status" value="1"/>
</dbReference>
<dbReference type="InterPro" id="IPR001849">
    <property type="entry name" value="PH_domain"/>
</dbReference>
<feature type="compositionally biased region" description="Polar residues" evidence="5">
    <location>
        <begin position="1553"/>
        <end position="1572"/>
    </location>
</feature>
<dbReference type="InterPro" id="IPR000219">
    <property type="entry name" value="DH_dom"/>
</dbReference>
<dbReference type="InterPro" id="IPR001331">
    <property type="entry name" value="GDS_CDC24_CS"/>
</dbReference>
<feature type="domain" description="PH" evidence="6">
    <location>
        <begin position="1412"/>
        <end position="1519"/>
    </location>
</feature>
<dbReference type="InterPro" id="IPR036865">
    <property type="entry name" value="CRAL-TRIO_dom_sf"/>
</dbReference>
<feature type="compositionally biased region" description="Low complexity" evidence="5">
    <location>
        <begin position="1937"/>
        <end position="1961"/>
    </location>
</feature>
<feature type="region of interest" description="Disordered" evidence="5">
    <location>
        <begin position="1680"/>
        <end position="1719"/>
    </location>
</feature>
<feature type="region of interest" description="Disordered" evidence="5">
    <location>
        <begin position="1736"/>
        <end position="1764"/>
    </location>
</feature>
<dbReference type="PANTHER" id="PTHR22826:SF106">
    <property type="entry name" value="TRIO, ISOFORM A"/>
    <property type="match status" value="1"/>
</dbReference>
<dbReference type="InterPro" id="IPR055251">
    <property type="entry name" value="SOS1_NGEF_PH"/>
</dbReference>
<keyword evidence="8" id="KW-1185">Reference proteome</keyword>
<evidence type="ECO:0000256" key="1">
    <source>
        <dbReference type="ARBA" id="ARBA00004496"/>
    </source>
</evidence>
<feature type="compositionally biased region" description="Basic residues" evidence="5">
    <location>
        <begin position="1912"/>
        <end position="1921"/>
    </location>
</feature>
<dbReference type="Gene3D" id="1.20.900.10">
    <property type="entry name" value="Dbl homology (DH) domain"/>
    <property type="match status" value="2"/>
</dbReference>
<dbReference type="SUPFAM" id="SSF50729">
    <property type="entry name" value="PH domain-like"/>
    <property type="match status" value="2"/>
</dbReference>
<feature type="region of interest" description="Disordered" evidence="5">
    <location>
        <begin position="1636"/>
        <end position="1661"/>
    </location>
</feature>
<dbReference type="PROSITE" id="PS00741">
    <property type="entry name" value="DH_1"/>
    <property type="match status" value="1"/>
</dbReference>
<evidence type="ECO:0000256" key="2">
    <source>
        <dbReference type="ARBA" id="ARBA00022490"/>
    </source>
</evidence>
<organism evidence="8 9">
    <name type="scientific">Globodera rostochiensis</name>
    <name type="common">Golden nematode worm</name>
    <name type="synonym">Heterodera rostochiensis</name>
    <dbReference type="NCBI Taxonomy" id="31243"/>
    <lineage>
        <taxon>Eukaryota</taxon>
        <taxon>Metazoa</taxon>
        <taxon>Ecdysozoa</taxon>
        <taxon>Nematoda</taxon>
        <taxon>Chromadorea</taxon>
        <taxon>Rhabditida</taxon>
        <taxon>Tylenchina</taxon>
        <taxon>Tylenchomorpha</taxon>
        <taxon>Tylenchoidea</taxon>
        <taxon>Heteroderidae</taxon>
        <taxon>Heteroderinae</taxon>
        <taxon>Globodera</taxon>
    </lineage>
</organism>
<keyword evidence="4" id="KW-0175">Coiled coil</keyword>
<evidence type="ECO:0000313" key="9">
    <source>
        <dbReference type="WBParaSite" id="Gr19_v10_g631.t2"/>
    </source>
</evidence>
<accession>A0A914I2S8</accession>
<keyword evidence="3" id="KW-0344">Guanine-nucleotide releasing factor</keyword>
<evidence type="ECO:0000256" key="5">
    <source>
        <dbReference type="SAM" id="MobiDB-lite"/>
    </source>
</evidence>
<dbReference type="FunFam" id="1.20.900.10:FF:000008">
    <property type="entry name" value="rho guanine nucleotide exchange factor 25"/>
    <property type="match status" value="1"/>
</dbReference>
<evidence type="ECO:0000259" key="7">
    <source>
        <dbReference type="PROSITE" id="PS50010"/>
    </source>
</evidence>
<feature type="region of interest" description="Disordered" evidence="5">
    <location>
        <begin position="1550"/>
        <end position="1572"/>
    </location>
</feature>
<comment type="subcellular location">
    <subcellularLocation>
        <location evidence="1">Cytoplasm</location>
    </subcellularLocation>
</comment>
<evidence type="ECO:0000259" key="6">
    <source>
        <dbReference type="PROSITE" id="PS50003"/>
    </source>
</evidence>
<dbReference type="GO" id="GO:0035556">
    <property type="term" value="P:intracellular signal transduction"/>
    <property type="evidence" value="ECO:0007669"/>
    <property type="project" value="InterPro"/>
</dbReference>
<feature type="compositionally biased region" description="Low complexity" evidence="5">
    <location>
        <begin position="1970"/>
        <end position="1998"/>
    </location>
</feature>
<feature type="region of interest" description="Disordered" evidence="5">
    <location>
        <begin position="1904"/>
        <end position="2020"/>
    </location>
</feature>
<evidence type="ECO:0000256" key="3">
    <source>
        <dbReference type="ARBA" id="ARBA00022658"/>
    </source>
</evidence>
<dbReference type="Pfam" id="PF22697">
    <property type="entry name" value="SOS1_NGEF_PH"/>
    <property type="match status" value="2"/>
</dbReference>